<accession>A0A9Q1QHY2</accession>
<reference evidence="2" key="1">
    <citation type="submission" date="2022-04" db="EMBL/GenBank/DDBJ databases">
        <title>Carnegiea gigantea Genome sequencing and assembly v2.</title>
        <authorList>
            <person name="Copetti D."/>
            <person name="Sanderson M.J."/>
            <person name="Burquez A."/>
            <person name="Wojciechowski M.F."/>
        </authorList>
    </citation>
    <scope>NUCLEOTIDE SEQUENCE</scope>
    <source>
        <strain evidence="2">SGP5-SGP5p</strain>
        <tissue evidence="2">Aerial part</tissue>
    </source>
</reference>
<dbReference type="PANTHER" id="PTHR34201:SF6">
    <property type="entry name" value="GLYCINE-RICH PROTEIN"/>
    <property type="match status" value="1"/>
</dbReference>
<organism evidence="2 3">
    <name type="scientific">Carnegiea gigantea</name>
    <dbReference type="NCBI Taxonomy" id="171969"/>
    <lineage>
        <taxon>Eukaryota</taxon>
        <taxon>Viridiplantae</taxon>
        <taxon>Streptophyta</taxon>
        <taxon>Embryophyta</taxon>
        <taxon>Tracheophyta</taxon>
        <taxon>Spermatophyta</taxon>
        <taxon>Magnoliopsida</taxon>
        <taxon>eudicotyledons</taxon>
        <taxon>Gunneridae</taxon>
        <taxon>Pentapetalae</taxon>
        <taxon>Caryophyllales</taxon>
        <taxon>Cactineae</taxon>
        <taxon>Cactaceae</taxon>
        <taxon>Cactoideae</taxon>
        <taxon>Echinocereeae</taxon>
        <taxon>Carnegiea</taxon>
    </lineage>
</organism>
<dbReference type="PANTHER" id="PTHR34201">
    <property type="entry name" value="GLYCINE-RICH PROTEIN"/>
    <property type="match status" value="1"/>
</dbReference>
<gene>
    <name evidence="2" type="ORF">Cgig2_022352</name>
</gene>
<dbReference type="Proteomes" id="UP001153076">
    <property type="component" value="Unassembled WGS sequence"/>
</dbReference>
<keyword evidence="1" id="KW-0472">Membrane</keyword>
<comment type="caution">
    <text evidence="2">The sequence shown here is derived from an EMBL/GenBank/DDBJ whole genome shotgun (WGS) entry which is preliminary data.</text>
</comment>
<feature type="transmembrane region" description="Helical" evidence="1">
    <location>
        <begin position="82"/>
        <end position="106"/>
    </location>
</feature>
<sequence>MGGDGGVKCWSVTVGLHSKTAMSSDKKSKSLNLFQKAEPVDFWNWDNNKTKKKKKNIKKWRLDEKRFSPSDFFSRKDPKETLILGPGAGAGVGCGAGIGFGLVGGIGYSGWPWNQLSLVFGVGMGCGVGAGFGYGLGFGRGSSWGSLKDDILGKKKKARKPCVVQI</sequence>
<dbReference type="EMBL" id="JAKOGI010000140">
    <property type="protein sequence ID" value="KAJ8442469.1"/>
    <property type="molecule type" value="Genomic_DNA"/>
</dbReference>
<dbReference type="InterPro" id="IPR053288">
    <property type="entry name" value="TGD_Bridge_Protein"/>
</dbReference>
<keyword evidence="3" id="KW-1185">Reference proteome</keyword>
<evidence type="ECO:0000256" key="1">
    <source>
        <dbReference type="SAM" id="Phobius"/>
    </source>
</evidence>
<protein>
    <submittedName>
        <fullName evidence="2">Uncharacterized protein</fullName>
    </submittedName>
</protein>
<evidence type="ECO:0000313" key="3">
    <source>
        <dbReference type="Proteomes" id="UP001153076"/>
    </source>
</evidence>
<name>A0A9Q1QHY2_9CARY</name>
<keyword evidence="1" id="KW-1133">Transmembrane helix</keyword>
<dbReference type="AlphaFoldDB" id="A0A9Q1QHY2"/>
<proteinExistence type="predicted"/>
<evidence type="ECO:0000313" key="2">
    <source>
        <dbReference type="EMBL" id="KAJ8442469.1"/>
    </source>
</evidence>
<feature type="transmembrane region" description="Helical" evidence="1">
    <location>
        <begin position="118"/>
        <end position="138"/>
    </location>
</feature>
<keyword evidence="1" id="KW-0812">Transmembrane</keyword>